<keyword evidence="3" id="KW-0560">Oxidoreductase</keyword>
<evidence type="ECO:0000256" key="4">
    <source>
        <dbReference type="ARBA" id="ARBA00023157"/>
    </source>
</evidence>
<dbReference type="PROSITE" id="PS51352">
    <property type="entry name" value="THIOREDOXIN_2"/>
    <property type="match status" value="1"/>
</dbReference>
<dbReference type="InterPro" id="IPR036249">
    <property type="entry name" value="Thioredoxin-like_sf"/>
</dbReference>
<dbReference type="Gene3D" id="3.40.30.10">
    <property type="entry name" value="Glutaredoxin"/>
    <property type="match status" value="1"/>
</dbReference>
<evidence type="ECO:0000313" key="9">
    <source>
        <dbReference type="EMBL" id="PIR08393.1"/>
    </source>
</evidence>
<dbReference type="Proteomes" id="UP000230707">
    <property type="component" value="Unassembled WGS sequence"/>
</dbReference>
<evidence type="ECO:0000256" key="5">
    <source>
        <dbReference type="ARBA" id="ARBA00023284"/>
    </source>
</evidence>
<feature type="transmembrane region" description="Helical" evidence="7">
    <location>
        <begin position="7"/>
        <end position="25"/>
    </location>
</feature>
<dbReference type="GO" id="GO:0016853">
    <property type="term" value="F:isomerase activity"/>
    <property type="evidence" value="ECO:0007669"/>
    <property type="project" value="UniProtKB-KW"/>
</dbReference>
<comment type="caution">
    <text evidence="9">The sequence shown here is derived from an EMBL/GenBank/DDBJ whole genome shotgun (WGS) entry which is preliminary data.</text>
</comment>
<keyword evidence="7" id="KW-0812">Transmembrane</keyword>
<name>A0A2H0NHR2_9BACT</name>
<sequence>MDADKKVIIGSIFATIIVIVGAVFFTSKSNSPNNEKKIDESILIRENSNKISSPGAELNLIEFADYKCPACATYLPVIKDILKEYKGRINYVYRHYPLPQHKNAYIAAQAAEAAGKQGKYWEYHEMLYSNQSDWSSENNVTDKFTEYAKDLQLDINKFKSDLDMPEIKQKIEQDIQDGNRVKLSATPTFFLDGEQIQNPESDEDFKTLIKAAILKIPVSPSPGDQVHIHADFKMYLDNKLFDFSPEKYYTRDGKELDPAVHFHDKNSNFLHIHKKGITLSYFFKTLGMDLTNDCLTLDDGKKYCSDEVNSLKLIVNGQENKTPEKYEPKDLDRILVSFGHETEKELQDEISSVTDLACIYSLKCPQRGTPPPEKCEGGLGSGCDNEDH</sequence>
<proteinExistence type="inferred from homology"/>
<organism evidence="9 10">
    <name type="scientific">Candidatus Gottesmanbacteria bacterium CG11_big_fil_rev_8_21_14_0_20_37_11</name>
    <dbReference type="NCBI Taxonomy" id="1974575"/>
    <lineage>
        <taxon>Bacteria</taxon>
        <taxon>Candidatus Gottesmaniibacteriota</taxon>
    </lineage>
</organism>
<keyword evidence="2" id="KW-0732">Signal</keyword>
<evidence type="ECO:0000256" key="2">
    <source>
        <dbReference type="ARBA" id="ARBA00022729"/>
    </source>
</evidence>
<evidence type="ECO:0000313" key="10">
    <source>
        <dbReference type="Proteomes" id="UP000230707"/>
    </source>
</evidence>
<dbReference type="PANTHER" id="PTHR13887">
    <property type="entry name" value="GLUTATHIONE S-TRANSFERASE KAPPA"/>
    <property type="match status" value="1"/>
</dbReference>
<keyword evidence="5" id="KW-0676">Redox-active center</keyword>
<protein>
    <submittedName>
        <fullName evidence="9">Protein-disulfide isomerase</fullName>
    </submittedName>
</protein>
<reference evidence="9 10" key="1">
    <citation type="submission" date="2017-09" db="EMBL/GenBank/DDBJ databases">
        <title>Depth-based differentiation of microbial function through sediment-hosted aquifers and enrichment of novel symbionts in the deep terrestrial subsurface.</title>
        <authorList>
            <person name="Probst A.J."/>
            <person name="Ladd B."/>
            <person name="Jarett J.K."/>
            <person name="Geller-Mcgrath D.E."/>
            <person name="Sieber C.M."/>
            <person name="Emerson J.B."/>
            <person name="Anantharaman K."/>
            <person name="Thomas B.C."/>
            <person name="Malmstrom R."/>
            <person name="Stieglmeier M."/>
            <person name="Klingl A."/>
            <person name="Woyke T."/>
            <person name="Ryan C.M."/>
            <person name="Banfield J.F."/>
        </authorList>
    </citation>
    <scope>NUCLEOTIDE SEQUENCE [LARGE SCALE GENOMIC DNA]</scope>
    <source>
        <strain evidence="9">CG11_big_fil_rev_8_21_14_0_20_37_11</strain>
    </source>
</reference>
<feature type="region of interest" description="Disordered" evidence="6">
    <location>
        <begin position="368"/>
        <end position="388"/>
    </location>
</feature>
<feature type="domain" description="Thioredoxin" evidence="8">
    <location>
        <begin position="18"/>
        <end position="176"/>
    </location>
</feature>
<evidence type="ECO:0000256" key="7">
    <source>
        <dbReference type="SAM" id="Phobius"/>
    </source>
</evidence>
<keyword evidence="7" id="KW-1133">Transmembrane helix</keyword>
<dbReference type="GO" id="GO:0016491">
    <property type="term" value="F:oxidoreductase activity"/>
    <property type="evidence" value="ECO:0007669"/>
    <property type="project" value="UniProtKB-KW"/>
</dbReference>
<comment type="similarity">
    <text evidence="1">Belongs to the thioredoxin family. DsbA subfamily.</text>
</comment>
<evidence type="ECO:0000256" key="1">
    <source>
        <dbReference type="ARBA" id="ARBA00005791"/>
    </source>
</evidence>
<keyword evidence="4" id="KW-1015">Disulfide bond</keyword>
<keyword evidence="7" id="KW-0472">Membrane</keyword>
<dbReference type="InterPro" id="IPR013766">
    <property type="entry name" value="Thioredoxin_domain"/>
</dbReference>
<dbReference type="AlphaFoldDB" id="A0A2H0NHR2"/>
<evidence type="ECO:0000256" key="3">
    <source>
        <dbReference type="ARBA" id="ARBA00023002"/>
    </source>
</evidence>
<dbReference type="InterPro" id="IPR012336">
    <property type="entry name" value="Thioredoxin-like_fold"/>
</dbReference>
<gene>
    <name evidence="9" type="ORF">COV53_03275</name>
</gene>
<dbReference type="EMBL" id="PCWS01000075">
    <property type="protein sequence ID" value="PIR08393.1"/>
    <property type="molecule type" value="Genomic_DNA"/>
</dbReference>
<evidence type="ECO:0000259" key="8">
    <source>
        <dbReference type="PROSITE" id="PS51352"/>
    </source>
</evidence>
<dbReference type="SUPFAM" id="SSF52833">
    <property type="entry name" value="Thioredoxin-like"/>
    <property type="match status" value="1"/>
</dbReference>
<evidence type="ECO:0000256" key="6">
    <source>
        <dbReference type="SAM" id="MobiDB-lite"/>
    </source>
</evidence>
<keyword evidence="9" id="KW-0413">Isomerase</keyword>
<dbReference type="PANTHER" id="PTHR13887:SF14">
    <property type="entry name" value="DISULFIDE BOND FORMATION PROTEIN D"/>
    <property type="match status" value="1"/>
</dbReference>
<dbReference type="Pfam" id="PF13462">
    <property type="entry name" value="Thioredoxin_4"/>
    <property type="match status" value="1"/>
</dbReference>
<accession>A0A2H0NHR2</accession>